<keyword evidence="2" id="KW-1185">Reference proteome</keyword>
<sequence>MCGSNWGVAGLRIRLRDWSGVRKFIEAIAFGRWCGKAYVAPEVEEIADQEDMTETPLEAADERTGDFANVAERNLSWAELLAEVEAVKVMARRTACWPICRASLAGNCCCNLVGSAV</sequence>
<evidence type="ECO:0000313" key="1">
    <source>
        <dbReference type="EMBL" id="KAI4311885.1"/>
    </source>
</evidence>
<name>A0ACB9LMI0_9MYRT</name>
<organism evidence="1 2">
    <name type="scientific">Melastoma candidum</name>
    <dbReference type="NCBI Taxonomy" id="119954"/>
    <lineage>
        <taxon>Eukaryota</taxon>
        <taxon>Viridiplantae</taxon>
        <taxon>Streptophyta</taxon>
        <taxon>Embryophyta</taxon>
        <taxon>Tracheophyta</taxon>
        <taxon>Spermatophyta</taxon>
        <taxon>Magnoliopsida</taxon>
        <taxon>eudicotyledons</taxon>
        <taxon>Gunneridae</taxon>
        <taxon>Pentapetalae</taxon>
        <taxon>rosids</taxon>
        <taxon>malvids</taxon>
        <taxon>Myrtales</taxon>
        <taxon>Melastomataceae</taxon>
        <taxon>Melastomatoideae</taxon>
        <taxon>Melastomateae</taxon>
        <taxon>Melastoma</taxon>
    </lineage>
</organism>
<evidence type="ECO:0000313" key="2">
    <source>
        <dbReference type="Proteomes" id="UP001057402"/>
    </source>
</evidence>
<protein>
    <submittedName>
        <fullName evidence="1">Uncharacterized protein</fullName>
    </submittedName>
</protein>
<gene>
    <name evidence="1" type="ORF">MLD38_036747</name>
</gene>
<dbReference type="EMBL" id="CM042890">
    <property type="protein sequence ID" value="KAI4311885.1"/>
    <property type="molecule type" value="Genomic_DNA"/>
</dbReference>
<dbReference type="Proteomes" id="UP001057402">
    <property type="component" value="Chromosome 11"/>
</dbReference>
<accession>A0ACB9LMI0</accession>
<reference evidence="2" key="1">
    <citation type="journal article" date="2023" name="Front. Plant Sci.">
        <title>Chromosomal-level genome assembly of Melastoma candidum provides insights into trichome evolution.</title>
        <authorList>
            <person name="Zhong Y."/>
            <person name="Wu W."/>
            <person name="Sun C."/>
            <person name="Zou P."/>
            <person name="Liu Y."/>
            <person name="Dai S."/>
            <person name="Zhou R."/>
        </authorList>
    </citation>
    <scope>NUCLEOTIDE SEQUENCE [LARGE SCALE GENOMIC DNA]</scope>
</reference>
<comment type="caution">
    <text evidence="1">The sequence shown here is derived from an EMBL/GenBank/DDBJ whole genome shotgun (WGS) entry which is preliminary data.</text>
</comment>
<proteinExistence type="predicted"/>